<evidence type="ECO:0008006" key="3">
    <source>
        <dbReference type="Google" id="ProtNLM"/>
    </source>
</evidence>
<evidence type="ECO:0000256" key="1">
    <source>
        <dbReference type="SAM" id="SignalP"/>
    </source>
</evidence>
<reference evidence="2" key="1">
    <citation type="journal article" date="2011" name="PLoS ONE">
        <title>A deep insight into the sialotranscriptome of the gulf coast tick, Amblyomma maculatum.</title>
        <authorList>
            <person name="Karim S."/>
            <person name="Singh P."/>
            <person name="Ribeiro J.M."/>
        </authorList>
    </citation>
    <scope>NUCLEOTIDE SEQUENCE</scope>
    <source>
        <tissue evidence="2">Salivary gland</tissue>
    </source>
</reference>
<dbReference type="InterPro" id="IPR012674">
    <property type="entry name" value="Calycin"/>
</dbReference>
<dbReference type="InterPro" id="IPR002970">
    <property type="entry name" value="Tick_his-bd"/>
</dbReference>
<keyword evidence="1" id="KW-0732">Signal</keyword>
<sequence>MKFILTLSLSLLGVAAAAFSWGIDTHTNDLDIRELANVNGPIRVLKRKHHTSTQLRCLSATKVLKYAETRYQYRLRARLPSGDYDEENVYVTLFSFPEKPSIYKSIYTSGRTGLTVELTLKAVNDERSCFVVFVQNSDRNNGCELLMQASKYTGIIPLDCARYYETQCHGESVDLYVNSCE</sequence>
<name>G3MQF2_AMBMU</name>
<accession>G3MQF2</accession>
<dbReference type="SUPFAM" id="SSF50814">
    <property type="entry name" value="Lipocalins"/>
    <property type="match status" value="1"/>
</dbReference>
<organism evidence="2">
    <name type="scientific">Amblyomma maculatum</name>
    <name type="common">Gulf Coast tick</name>
    <dbReference type="NCBI Taxonomy" id="34609"/>
    <lineage>
        <taxon>Eukaryota</taxon>
        <taxon>Metazoa</taxon>
        <taxon>Ecdysozoa</taxon>
        <taxon>Arthropoda</taxon>
        <taxon>Chelicerata</taxon>
        <taxon>Arachnida</taxon>
        <taxon>Acari</taxon>
        <taxon>Parasitiformes</taxon>
        <taxon>Ixodida</taxon>
        <taxon>Ixodoidea</taxon>
        <taxon>Ixodidae</taxon>
        <taxon>Amblyomminae</taxon>
        <taxon>Amblyomma</taxon>
    </lineage>
</organism>
<dbReference type="GO" id="GO:0043176">
    <property type="term" value="F:amine binding"/>
    <property type="evidence" value="ECO:0007669"/>
    <property type="project" value="InterPro"/>
</dbReference>
<feature type="signal peptide" evidence="1">
    <location>
        <begin position="1"/>
        <end position="17"/>
    </location>
</feature>
<dbReference type="AlphaFoldDB" id="G3MQF2"/>
<feature type="chain" id="PRO_5003447230" description="Lipocalin/cytosolic fatty-acid binding domain-containing protein" evidence="1">
    <location>
        <begin position="18"/>
        <end position="181"/>
    </location>
</feature>
<dbReference type="EMBL" id="JO844103">
    <property type="protein sequence ID" value="AEO35720.1"/>
    <property type="molecule type" value="mRNA"/>
</dbReference>
<evidence type="ECO:0000313" key="2">
    <source>
        <dbReference type="EMBL" id="AEO35720.1"/>
    </source>
</evidence>
<protein>
    <recommendedName>
        <fullName evidence="3">Lipocalin/cytosolic fatty-acid binding domain-containing protein</fullName>
    </recommendedName>
</protein>
<proteinExistence type="evidence at transcript level"/>
<dbReference type="Gene3D" id="2.40.128.20">
    <property type="match status" value="1"/>
</dbReference>
<dbReference type="Pfam" id="PF02098">
    <property type="entry name" value="His_binding"/>
    <property type="match status" value="1"/>
</dbReference>
<dbReference type="GO" id="GO:0030682">
    <property type="term" value="P:symbiont-mediated perturbation of host defenses"/>
    <property type="evidence" value="ECO:0007669"/>
    <property type="project" value="InterPro"/>
</dbReference>